<dbReference type="SMART" id="SM00028">
    <property type="entry name" value="TPR"/>
    <property type="match status" value="6"/>
</dbReference>
<dbReference type="PANTHER" id="PTHR43156">
    <property type="entry name" value="STAGE II SPORULATION PROTEIN E-RELATED"/>
    <property type="match status" value="1"/>
</dbReference>
<dbReference type="Pfam" id="PF13424">
    <property type="entry name" value="TPR_12"/>
    <property type="match status" value="1"/>
</dbReference>
<dbReference type="PANTHER" id="PTHR43156:SF9">
    <property type="entry name" value="HAMP DOMAIN-CONTAINING PROTEIN"/>
    <property type="match status" value="1"/>
</dbReference>
<dbReference type="PROSITE" id="PS50005">
    <property type="entry name" value="TPR"/>
    <property type="match status" value="2"/>
</dbReference>
<dbReference type="STRING" id="880071.Fleli_0846"/>
<dbReference type="SUPFAM" id="SSF48452">
    <property type="entry name" value="TPR-like"/>
    <property type="match status" value="3"/>
</dbReference>
<evidence type="ECO:0000313" key="6">
    <source>
        <dbReference type="EMBL" id="AFM03304.1"/>
    </source>
</evidence>
<accession>I4AH69</accession>
<evidence type="ECO:0000256" key="4">
    <source>
        <dbReference type="SAM" id="Phobius"/>
    </source>
</evidence>
<feature type="repeat" description="TPR" evidence="2">
    <location>
        <begin position="125"/>
        <end position="158"/>
    </location>
</feature>
<keyword evidence="4" id="KW-0472">Membrane</keyword>
<evidence type="ECO:0000313" key="7">
    <source>
        <dbReference type="Proteomes" id="UP000006054"/>
    </source>
</evidence>
<dbReference type="HOGENOM" id="CLU_015802_0_0_10"/>
<keyword evidence="7" id="KW-1185">Reference proteome</keyword>
<proteinExistence type="predicted"/>
<dbReference type="InterPro" id="IPR019734">
    <property type="entry name" value="TPR_rpt"/>
</dbReference>
<evidence type="ECO:0000256" key="1">
    <source>
        <dbReference type="ARBA" id="ARBA00022801"/>
    </source>
</evidence>
<feature type="region of interest" description="Disordered" evidence="3">
    <location>
        <begin position="404"/>
        <end position="426"/>
    </location>
</feature>
<dbReference type="InterPro" id="IPR036457">
    <property type="entry name" value="PPM-type-like_dom_sf"/>
</dbReference>
<dbReference type="Pfam" id="PF07228">
    <property type="entry name" value="SpoIIE"/>
    <property type="match status" value="1"/>
</dbReference>
<protein>
    <submittedName>
        <fullName evidence="6">Serine phosphatase RsbU, regulator of sigma subunit</fullName>
    </submittedName>
</protein>
<dbReference type="eggNOG" id="COG1196">
    <property type="taxonomic scope" value="Bacteria"/>
</dbReference>
<dbReference type="AlphaFoldDB" id="I4AH69"/>
<evidence type="ECO:0000256" key="2">
    <source>
        <dbReference type="PROSITE-ProRule" id="PRU00339"/>
    </source>
</evidence>
<dbReference type="Proteomes" id="UP000006054">
    <property type="component" value="Chromosome"/>
</dbReference>
<dbReference type="EMBL" id="CP003345">
    <property type="protein sequence ID" value="AFM03304.1"/>
    <property type="molecule type" value="Genomic_DNA"/>
</dbReference>
<name>I4AH69_BERLS</name>
<feature type="repeat" description="TPR" evidence="2">
    <location>
        <begin position="245"/>
        <end position="278"/>
    </location>
</feature>
<dbReference type="KEGG" id="fli:Fleli_0846"/>
<dbReference type="RefSeq" id="WP_014796762.1">
    <property type="nucleotide sequence ID" value="NC_018018.1"/>
</dbReference>
<dbReference type="OrthoDB" id="9763484at2"/>
<keyword evidence="4" id="KW-1133">Transmembrane helix</keyword>
<keyword evidence="4" id="KW-0812">Transmembrane</keyword>
<reference evidence="7" key="1">
    <citation type="submission" date="2012-06" db="EMBL/GenBank/DDBJ databases">
        <title>The complete genome of Flexibacter litoralis DSM 6794.</title>
        <authorList>
            <person name="Lucas S."/>
            <person name="Copeland A."/>
            <person name="Lapidus A."/>
            <person name="Glavina del Rio T."/>
            <person name="Dalin E."/>
            <person name="Tice H."/>
            <person name="Bruce D."/>
            <person name="Goodwin L."/>
            <person name="Pitluck S."/>
            <person name="Peters L."/>
            <person name="Ovchinnikova G."/>
            <person name="Lu M."/>
            <person name="Kyrpides N."/>
            <person name="Mavromatis K."/>
            <person name="Ivanova N."/>
            <person name="Brettin T."/>
            <person name="Detter J.C."/>
            <person name="Han C."/>
            <person name="Larimer F."/>
            <person name="Land M."/>
            <person name="Hauser L."/>
            <person name="Markowitz V."/>
            <person name="Cheng J.-F."/>
            <person name="Hugenholtz P."/>
            <person name="Woyke T."/>
            <person name="Wu D."/>
            <person name="Spring S."/>
            <person name="Lang E."/>
            <person name="Kopitz M."/>
            <person name="Brambilla E."/>
            <person name="Klenk H.-P."/>
            <person name="Eisen J.A."/>
        </authorList>
    </citation>
    <scope>NUCLEOTIDE SEQUENCE [LARGE SCALE GENOMIC DNA]</scope>
    <source>
        <strain evidence="7">ATCC 23117 / DSM 6794 / NBRC 15988 / NCIMB 1366 / Sio-4</strain>
    </source>
</reference>
<dbReference type="Pfam" id="PF13181">
    <property type="entry name" value="TPR_8"/>
    <property type="match status" value="1"/>
</dbReference>
<feature type="transmembrane region" description="Helical" evidence="4">
    <location>
        <begin position="20"/>
        <end position="43"/>
    </location>
</feature>
<organism evidence="6 7">
    <name type="scientific">Bernardetia litoralis (strain ATCC 23117 / DSM 6794 / NBRC 15988 / NCIMB 1366 / Fx l1 / Sio-4)</name>
    <name type="common">Flexibacter litoralis</name>
    <dbReference type="NCBI Taxonomy" id="880071"/>
    <lineage>
        <taxon>Bacteria</taxon>
        <taxon>Pseudomonadati</taxon>
        <taxon>Bacteroidota</taxon>
        <taxon>Cytophagia</taxon>
        <taxon>Cytophagales</taxon>
        <taxon>Bernardetiaceae</taxon>
        <taxon>Bernardetia</taxon>
    </lineage>
</organism>
<dbReference type="InterPro" id="IPR011990">
    <property type="entry name" value="TPR-like_helical_dom_sf"/>
</dbReference>
<evidence type="ECO:0000256" key="3">
    <source>
        <dbReference type="SAM" id="MobiDB-lite"/>
    </source>
</evidence>
<feature type="domain" description="PPM-type phosphatase" evidence="5">
    <location>
        <begin position="707"/>
        <end position="904"/>
    </location>
</feature>
<feature type="compositionally biased region" description="Basic and acidic residues" evidence="3">
    <location>
        <begin position="404"/>
        <end position="418"/>
    </location>
</feature>
<dbReference type="Gene3D" id="3.60.40.10">
    <property type="entry name" value="PPM-type phosphatase domain"/>
    <property type="match status" value="1"/>
</dbReference>
<dbReference type="GO" id="GO:0016791">
    <property type="term" value="F:phosphatase activity"/>
    <property type="evidence" value="ECO:0007669"/>
    <property type="project" value="TreeGrafter"/>
</dbReference>
<gene>
    <name evidence="6" type="ordered locus">Fleli_0846</name>
</gene>
<sequence precursor="true">MRIEFLPIKIKNNKTMYSALNSRLFLLFINVCIYCFFSIPIFAQKNENSPFYQLEKGNYSQAIQHAQAALENSIDALQRGELLTVISRAYRYQEDYSMALNYAVQATTQFDRVEKEKEKAVLGKAEIFTEIGLLYQEWLSYDKAIENFEKAKQIYKANQKKKEIIELNRKIAHNQFLNGEYEESEKNYIKLLEEDKRTGDKERISFSLGKLAIVSRIKKPENSLKYSIEKYNLEVEKKNNYDQIAFAANSIGYLYRQLGQEKEAITYFEKALEALKKINKKDEIVLNNLGVTYTALKKYPAAHIQYKDALEINQAKNNAAAIADSYNYLGANEYLAAHAQEARVQVGKAITIAQKNNQQQSLADSYLLLSKIWEYEDDFRQSQDAFKKYTDIKTKLEQEAAKQKEELQRQRTEAERQETQLVQYENEREQERLRLEKIQSEAEKQAKENELLKSENELQQSQTKNAILQREQTQQALLLTKNELEAAKRKEDIQRLEIERQKNNAKLREQALEAEQQKKQKQLLEQQNKFKDLENEKQHLETERQKSSKYIAYLIAITAIILFGFALFAFIQNKKKNKKIEAQNSLLEKQKQEITQKHEELQASEEELRQNSEELQTTNEQLTFVKMSIEEKNLALGASLVELESQKEVIEKKNHDITSSINYAKRIQTAMLPDLNKVKQGLPESFIFFQPRDIVSGDFYWFSQISDQKCVIAACDCTGHGVPGAFMSLIGNDVLNETVNARGIHEPDKIIHDLHSGVVNALNQRATDNRDGMDMTLCVVDQENKKVHFAGAKNEVVYIQNEEVVQLKGDKMPIGGERLDIERFFHKQTVDITAPTTFYMFSDGFQDQFGGDKGRKYMKKRFREFLVEIHNQPFSEQERILKLEFDSWLGGIYSQIDDVLVIGFKVS</sequence>
<keyword evidence="1" id="KW-0378">Hydrolase</keyword>
<keyword evidence="2" id="KW-0802">TPR repeat</keyword>
<dbReference type="eggNOG" id="COG2208">
    <property type="taxonomic scope" value="Bacteria"/>
</dbReference>
<feature type="transmembrane region" description="Helical" evidence="4">
    <location>
        <begin position="550"/>
        <end position="571"/>
    </location>
</feature>
<dbReference type="eggNOG" id="COG0457">
    <property type="taxonomic scope" value="Bacteria"/>
</dbReference>
<dbReference type="Gene3D" id="1.25.40.10">
    <property type="entry name" value="Tetratricopeptide repeat domain"/>
    <property type="match status" value="2"/>
</dbReference>
<dbReference type="InterPro" id="IPR001932">
    <property type="entry name" value="PPM-type_phosphatase-like_dom"/>
</dbReference>
<dbReference type="InterPro" id="IPR052016">
    <property type="entry name" value="Bact_Sigma-Reg"/>
</dbReference>
<evidence type="ECO:0000259" key="5">
    <source>
        <dbReference type="Pfam" id="PF07228"/>
    </source>
</evidence>